<sequence length="494" mass="56122">MKKWDLNYNMYNLPNLSAIAVIFISCWLSVFNASSQNINPTLGTSNGFSQLSKKGTGWQDNEPKLPAVTQIRWKNFNKKLPEEPIFNSLKIALSNVNKYALNDWYIKVNEFDTINGTDNSGYLILKSKGKDNQVRYRYPAGMTFGIAIALKTGAYDYRLTGVPTVVAAEKAIKLLSAIAYDHKANQKRNVWGGDWQAAHWAYYTGYSAWLLWEKLEIRDQNNIKRMIISEADRLLKIDPPYCKDKTGKVLIPGDSKIEENAWNAELLYLASVMMPTHANSRLWYDQSLNYIISGVSLPSDLENNNMLHGRPVRSWLNGYNVEEPGVVVNHHIVHPLYNALSSVVNAPIVFSLAGKNTPKAAAFNMDKIYNSLITTKFDSVKYQKPGGTMYIPGQAQVYYPEGSDWGKEIYDSFVNMDIAAWMYGFDKGDQYNGKYWAQLHLDAVVKQQSRFSDGHTYLDNNENNYSGKEAAIATRIASAWMTVWMQYQSPVKYK</sequence>
<dbReference type="AlphaFoldDB" id="A0A4U1CPM0"/>
<dbReference type="PROSITE" id="PS51257">
    <property type="entry name" value="PROKAR_LIPOPROTEIN"/>
    <property type="match status" value="1"/>
</dbReference>
<keyword evidence="1" id="KW-1133">Transmembrane helix</keyword>
<keyword evidence="1" id="KW-0812">Transmembrane</keyword>
<dbReference type="RefSeq" id="WP_136834249.1">
    <property type="nucleotide sequence ID" value="NZ_SWBQ01000001.1"/>
</dbReference>
<keyword evidence="1" id="KW-0472">Membrane</keyword>
<evidence type="ECO:0000313" key="2">
    <source>
        <dbReference type="EMBL" id="TKC08830.1"/>
    </source>
</evidence>
<evidence type="ECO:0000313" key="3">
    <source>
        <dbReference type="Proteomes" id="UP000307244"/>
    </source>
</evidence>
<dbReference type="OrthoDB" id="1099523at2"/>
<gene>
    <name evidence="2" type="ORF">FA047_01670</name>
</gene>
<proteinExistence type="predicted"/>
<comment type="caution">
    <text evidence="2">The sequence shown here is derived from an EMBL/GenBank/DDBJ whole genome shotgun (WGS) entry which is preliminary data.</text>
</comment>
<keyword evidence="3" id="KW-1185">Reference proteome</keyword>
<feature type="transmembrane region" description="Helical" evidence="1">
    <location>
        <begin position="12"/>
        <end position="31"/>
    </location>
</feature>
<organism evidence="2 3">
    <name type="scientific">Pedobacter frigoris</name>
    <dbReference type="NCBI Taxonomy" id="2571272"/>
    <lineage>
        <taxon>Bacteria</taxon>
        <taxon>Pseudomonadati</taxon>
        <taxon>Bacteroidota</taxon>
        <taxon>Sphingobacteriia</taxon>
        <taxon>Sphingobacteriales</taxon>
        <taxon>Sphingobacteriaceae</taxon>
        <taxon>Pedobacter</taxon>
    </lineage>
</organism>
<dbReference type="Proteomes" id="UP000307244">
    <property type="component" value="Unassembled WGS sequence"/>
</dbReference>
<accession>A0A4U1CPM0</accession>
<evidence type="ECO:0000256" key="1">
    <source>
        <dbReference type="SAM" id="Phobius"/>
    </source>
</evidence>
<protein>
    <submittedName>
        <fullName evidence="2">Uncharacterized protein</fullName>
    </submittedName>
</protein>
<name>A0A4U1CPM0_9SPHI</name>
<reference evidence="2 3" key="1">
    <citation type="submission" date="2019-04" db="EMBL/GenBank/DDBJ databases">
        <title>Pedobacter sp. RP-3-15 sp. nov., isolated from Arctic soil.</title>
        <authorList>
            <person name="Dahal R.H."/>
            <person name="Kim D.-U."/>
        </authorList>
    </citation>
    <scope>NUCLEOTIDE SEQUENCE [LARGE SCALE GENOMIC DNA]</scope>
    <source>
        <strain evidence="2 3">RP-3-15</strain>
    </source>
</reference>
<dbReference type="EMBL" id="SWBQ01000001">
    <property type="protein sequence ID" value="TKC08830.1"/>
    <property type="molecule type" value="Genomic_DNA"/>
</dbReference>